<dbReference type="KEGG" id="gax:Pan161_28060"/>
<organism evidence="7 8">
    <name type="scientific">Gimesia algae</name>
    <dbReference type="NCBI Taxonomy" id="2527971"/>
    <lineage>
        <taxon>Bacteria</taxon>
        <taxon>Pseudomonadati</taxon>
        <taxon>Planctomycetota</taxon>
        <taxon>Planctomycetia</taxon>
        <taxon>Planctomycetales</taxon>
        <taxon>Planctomycetaceae</taxon>
        <taxon>Gimesia</taxon>
    </lineage>
</organism>
<reference evidence="7 8" key="1">
    <citation type="submission" date="2019-02" db="EMBL/GenBank/DDBJ databases">
        <title>Deep-cultivation of Planctomycetes and their phenomic and genomic characterization uncovers novel biology.</title>
        <authorList>
            <person name="Wiegand S."/>
            <person name="Jogler M."/>
            <person name="Boedeker C."/>
            <person name="Pinto D."/>
            <person name="Vollmers J."/>
            <person name="Rivas-Marin E."/>
            <person name="Kohn T."/>
            <person name="Peeters S.H."/>
            <person name="Heuer A."/>
            <person name="Rast P."/>
            <person name="Oberbeckmann S."/>
            <person name="Bunk B."/>
            <person name="Jeske O."/>
            <person name="Meyerdierks A."/>
            <person name="Storesund J.E."/>
            <person name="Kallscheuer N."/>
            <person name="Luecker S."/>
            <person name="Lage O.M."/>
            <person name="Pohl T."/>
            <person name="Merkel B.J."/>
            <person name="Hornburger P."/>
            <person name="Mueller R.-W."/>
            <person name="Bruemmer F."/>
            <person name="Labrenz M."/>
            <person name="Spormann A.M."/>
            <person name="Op den Camp H."/>
            <person name="Overmann J."/>
            <person name="Amann R."/>
            <person name="Jetten M.S.M."/>
            <person name="Mascher T."/>
            <person name="Medema M.H."/>
            <person name="Devos D.P."/>
            <person name="Kaster A.-K."/>
            <person name="Ovreas L."/>
            <person name="Rohde M."/>
            <person name="Galperin M.Y."/>
            <person name="Jogler C."/>
        </authorList>
    </citation>
    <scope>NUCLEOTIDE SEQUENCE [LARGE SCALE GENOMIC DNA]</scope>
    <source>
        <strain evidence="7 8">Pan161</strain>
    </source>
</reference>
<dbReference type="GO" id="GO:0016987">
    <property type="term" value="F:sigma factor activity"/>
    <property type="evidence" value="ECO:0007669"/>
    <property type="project" value="UniProtKB-KW"/>
</dbReference>
<evidence type="ECO:0000259" key="6">
    <source>
        <dbReference type="Pfam" id="PF08281"/>
    </source>
</evidence>
<keyword evidence="4" id="KW-0804">Transcription</keyword>
<evidence type="ECO:0000256" key="3">
    <source>
        <dbReference type="ARBA" id="ARBA00023082"/>
    </source>
</evidence>
<dbReference type="Gene3D" id="1.10.10.10">
    <property type="entry name" value="Winged helix-like DNA-binding domain superfamily/Winged helix DNA-binding domain"/>
    <property type="match status" value="1"/>
</dbReference>
<dbReference type="GO" id="GO:0006352">
    <property type="term" value="P:DNA-templated transcription initiation"/>
    <property type="evidence" value="ECO:0007669"/>
    <property type="project" value="InterPro"/>
</dbReference>
<dbReference type="CDD" id="cd06171">
    <property type="entry name" value="Sigma70_r4"/>
    <property type="match status" value="1"/>
</dbReference>
<dbReference type="InterPro" id="IPR039425">
    <property type="entry name" value="RNA_pol_sigma-70-like"/>
</dbReference>
<dbReference type="AlphaFoldDB" id="A0A517VDR6"/>
<dbReference type="SUPFAM" id="SSF88659">
    <property type="entry name" value="Sigma3 and sigma4 domains of RNA polymerase sigma factors"/>
    <property type="match status" value="1"/>
</dbReference>
<accession>A0A517VDR6</accession>
<keyword evidence="8" id="KW-1185">Reference proteome</keyword>
<name>A0A517VDR6_9PLAN</name>
<gene>
    <name evidence="7" type="ORF">Pan161_28060</name>
</gene>
<keyword evidence="3" id="KW-0731">Sigma factor</keyword>
<evidence type="ECO:0000256" key="5">
    <source>
        <dbReference type="SAM" id="MobiDB-lite"/>
    </source>
</evidence>
<keyword evidence="2" id="KW-0805">Transcription regulation</keyword>
<dbReference type="InterPro" id="IPR036388">
    <property type="entry name" value="WH-like_DNA-bd_sf"/>
</dbReference>
<evidence type="ECO:0000313" key="8">
    <source>
        <dbReference type="Proteomes" id="UP000316855"/>
    </source>
</evidence>
<dbReference type="GO" id="GO:0003677">
    <property type="term" value="F:DNA binding"/>
    <property type="evidence" value="ECO:0007669"/>
    <property type="project" value="InterPro"/>
</dbReference>
<sequence length="195" mass="22496">MALTDIDKNLLRRCLAEEPGAWKDFVDRFIGLFTHVIHHTAHARSIRVTDNDVDDLLSEVFLVLLANDYRVLRNFRGNSSLATYLTVVSRRVVVKKMVERRMAEALGHVSTKSKMEYASEEHARHQQVVEDQEEIQNMIRQLPPADAQIVEQYHLQGKSYQQISSELDIPENSIGPTLSRARNRMRENQSNTRTL</sequence>
<dbReference type="SUPFAM" id="SSF88946">
    <property type="entry name" value="Sigma2 domain of RNA polymerase sigma factors"/>
    <property type="match status" value="1"/>
</dbReference>
<evidence type="ECO:0000313" key="7">
    <source>
        <dbReference type="EMBL" id="QDT91151.1"/>
    </source>
</evidence>
<dbReference type="RefSeq" id="WP_232103729.1">
    <property type="nucleotide sequence ID" value="NZ_CP036343.1"/>
</dbReference>
<dbReference type="NCBIfam" id="TIGR02937">
    <property type="entry name" value="sigma70-ECF"/>
    <property type="match status" value="1"/>
</dbReference>
<dbReference type="Gene3D" id="1.10.1740.10">
    <property type="match status" value="1"/>
</dbReference>
<protein>
    <submittedName>
        <fullName evidence="7">RNA polymerase sigma factor</fullName>
    </submittedName>
</protein>
<evidence type="ECO:0000256" key="4">
    <source>
        <dbReference type="ARBA" id="ARBA00023163"/>
    </source>
</evidence>
<dbReference type="Pfam" id="PF08281">
    <property type="entry name" value="Sigma70_r4_2"/>
    <property type="match status" value="1"/>
</dbReference>
<proteinExistence type="inferred from homology"/>
<dbReference type="Proteomes" id="UP000316855">
    <property type="component" value="Chromosome"/>
</dbReference>
<dbReference type="InterPro" id="IPR014284">
    <property type="entry name" value="RNA_pol_sigma-70_dom"/>
</dbReference>
<dbReference type="EMBL" id="CP036343">
    <property type="protein sequence ID" value="QDT91151.1"/>
    <property type="molecule type" value="Genomic_DNA"/>
</dbReference>
<comment type="similarity">
    <text evidence="1">Belongs to the sigma-70 factor family. ECF subfamily.</text>
</comment>
<feature type="domain" description="RNA polymerase sigma factor 70 region 4 type 2" evidence="6">
    <location>
        <begin position="133"/>
        <end position="185"/>
    </location>
</feature>
<dbReference type="InterPro" id="IPR013249">
    <property type="entry name" value="RNA_pol_sigma70_r4_t2"/>
</dbReference>
<evidence type="ECO:0000256" key="2">
    <source>
        <dbReference type="ARBA" id="ARBA00023015"/>
    </source>
</evidence>
<feature type="region of interest" description="Disordered" evidence="5">
    <location>
        <begin position="170"/>
        <end position="195"/>
    </location>
</feature>
<dbReference type="PANTHER" id="PTHR43133">
    <property type="entry name" value="RNA POLYMERASE ECF-TYPE SIGMA FACTO"/>
    <property type="match status" value="1"/>
</dbReference>
<evidence type="ECO:0000256" key="1">
    <source>
        <dbReference type="ARBA" id="ARBA00010641"/>
    </source>
</evidence>
<dbReference type="InterPro" id="IPR013324">
    <property type="entry name" value="RNA_pol_sigma_r3/r4-like"/>
</dbReference>
<dbReference type="PANTHER" id="PTHR43133:SF51">
    <property type="entry name" value="RNA POLYMERASE SIGMA FACTOR"/>
    <property type="match status" value="1"/>
</dbReference>
<dbReference type="InterPro" id="IPR013325">
    <property type="entry name" value="RNA_pol_sigma_r2"/>
</dbReference>